<dbReference type="InterPro" id="IPR009327">
    <property type="entry name" value="Cupin_DUF985"/>
</dbReference>
<accession>A0A9P8UME2</accession>
<dbReference type="GeneID" id="70131780"/>
<dbReference type="Proteomes" id="UP000758603">
    <property type="component" value="Unassembled WGS sequence"/>
</dbReference>
<dbReference type="PANTHER" id="PTHR33387">
    <property type="entry name" value="RMLC-LIKE JELLY ROLL FOLD PROTEIN"/>
    <property type="match status" value="1"/>
</dbReference>
<evidence type="ECO:0000259" key="1">
    <source>
        <dbReference type="Pfam" id="PF06172"/>
    </source>
</evidence>
<keyword evidence="3" id="KW-1185">Reference proteome</keyword>
<dbReference type="OrthoDB" id="6614653at2759"/>
<dbReference type="PANTHER" id="PTHR33387:SF3">
    <property type="entry name" value="DUF985 DOMAIN-CONTAINING PROTEIN"/>
    <property type="match status" value="1"/>
</dbReference>
<dbReference type="EMBL" id="JAGPXC010000004">
    <property type="protein sequence ID" value="KAH6654853.1"/>
    <property type="molecule type" value="Genomic_DNA"/>
</dbReference>
<proteinExistence type="predicted"/>
<protein>
    <submittedName>
        <fullName evidence="2">Cupin family protein</fullName>
    </submittedName>
</protein>
<reference evidence="2" key="1">
    <citation type="journal article" date="2021" name="Nat. Commun.">
        <title>Genetic determinants of endophytism in the Arabidopsis root mycobiome.</title>
        <authorList>
            <person name="Mesny F."/>
            <person name="Miyauchi S."/>
            <person name="Thiergart T."/>
            <person name="Pickel B."/>
            <person name="Atanasova L."/>
            <person name="Karlsson M."/>
            <person name="Huettel B."/>
            <person name="Barry K.W."/>
            <person name="Haridas S."/>
            <person name="Chen C."/>
            <person name="Bauer D."/>
            <person name="Andreopoulos W."/>
            <person name="Pangilinan J."/>
            <person name="LaButti K."/>
            <person name="Riley R."/>
            <person name="Lipzen A."/>
            <person name="Clum A."/>
            <person name="Drula E."/>
            <person name="Henrissat B."/>
            <person name="Kohler A."/>
            <person name="Grigoriev I.V."/>
            <person name="Martin F.M."/>
            <person name="Hacquard S."/>
        </authorList>
    </citation>
    <scope>NUCLEOTIDE SEQUENCE</scope>
    <source>
        <strain evidence="2">MPI-SDFR-AT-0073</strain>
    </source>
</reference>
<dbReference type="InterPro" id="IPR014710">
    <property type="entry name" value="RmlC-like_jellyroll"/>
</dbReference>
<sequence>MQTTMATTRTAKDVISALNLSPHPEKGYYIETFRDPKASSDGRSSSTHIYYLLEGEAGVSHWHRVLDAVEVWHHYAGAPLQLSLSWDDGEPVRDLVLGTDLWKGEKPQIVVQRGEWQHAQCLGDWTLVGCSVAPAFEFESFEMAKPGWEPRGAVKEK</sequence>
<name>A0A9P8UME2_9PEZI</name>
<evidence type="ECO:0000313" key="2">
    <source>
        <dbReference type="EMBL" id="KAH6654853.1"/>
    </source>
</evidence>
<dbReference type="RefSeq" id="XP_045959123.1">
    <property type="nucleotide sequence ID" value="XM_046102888.1"/>
</dbReference>
<dbReference type="AlphaFoldDB" id="A0A9P8UME2"/>
<gene>
    <name evidence="2" type="ORF">BKA67DRAFT_566433</name>
</gene>
<dbReference type="Gene3D" id="2.60.120.10">
    <property type="entry name" value="Jelly Rolls"/>
    <property type="match status" value="1"/>
</dbReference>
<dbReference type="InterPro" id="IPR039935">
    <property type="entry name" value="YML079W-like"/>
</dbReference>
<comment type="caution">
    <text evidence="2">The sequence shown here is derived from an EMBL/GenBank/DDBJ whole genome shotgun (WGS) entry which is preliminary data.</text>
</comment>
<dbReference type="SUPFAM" id="SSF51182">
    <property type="entry name" value="RmlC-like cupins"/>
    <property type="match status" value="1"/>
</dbReference>
<evidence type="ECO:0000313" key="3">
    <source>
        <dbReference type="Proteomes" id="UP000758603"/>
    </source>
</evidence>
<dbReference type="Pfam" id="PF06172">
    <property type="entry name" value="Cupin_5"/>
    <property type="match status" value="1"/>
</dbReference>
<dbReference type="CDD" id="cd06121">
    <property type="entry name" value="cupin_YML079wp"/>
    <property type="match status" value="1"/>
</dbReference>
<dbReference type="InterPro" id="IPR011051">
    <property type="entry name" value="RmlC_Cupin_sf"/>
</dbReference>
<feature type="domain" description="DUF985" evidence="1">
    <location>
        <begin position="13"/>
        <end position="144"/>
    </location>
</feature>
<organism evidence="2 3">
    <name type="scientific">Truncatella angustata</name>
    <dbReference type="NCBI Taxonomy" id="152316"/>
    <lineage>
        <taxon>Eukaryota</taxon>
        <taxon>Fungi</taxon>
        <taxon>Dikarya</taxon>
        <taxon>Ascomycota</taxon>
        <taxon>Pezizomycotina</taxon>
        <taxon>Sordariomycetes</taxon>
        <taxon>Xylariomycetidae</taxon>
        <taxon>Amphisphaeriales</taxon>
        <taxon>Sporocadaceae</taxon>
        <taxon>Truncatella</taxon>
    </lineage>
</organism>